<dbReference type="PANTHER" id="PTHR47186:SF3">
    <property type="entry name" value="OS09G0267800 PROTEIN"/>
    <property type="match status" value="1"/>
</dbReference>
<accession>A0A9D3ZL48</accession>
<dbReference type="EMBL" id="JAIQCV010000011">
    <property type="protein sequence ID" value="KAH1046143.1"/>
    <property type="molecule type" value="Genomic_DNA"/>
</dbReference>
<dbReference type="InterPro" id="IPR032675">
    <property type="entry name" value="LRR_dom_sf"/>
</dbReference>
<sequence>MYRIFRSWTFAKEDCWSLFVKHALGDKDSDEGSTLKKIGKRCFAYCSIFLKGHKFEKGDLIRMWVTEDLVQQLNSRRRMEDAVVTLSSHHSLPTDMKDLTKLKHLDLKGTPLIELLDSIGDLKQLGYLDLPGTEIHCLPEEICSLYNLQTLKLSDCRSLTCLPTNMKNPIKLEHLDMSRTHILQMPPRFDNLKRLQLLTYFVVGNNGVSGISEVKDLSLLGGTFSILRLQYVSQIEHAKMANLKDKKYLRELVLEWDAPCNGNTQNARNNHPNGNMQTVNDLLNCNTENPTVGFSIARPYNGNTHIAENAMDNPQNWNRKSAEDDLHNLCATHASNVLNKLQPDENLENLETNNFFGEFTKLVRECFVLQNGETSS</sequence>
<dbReference type="PANTHER" id="PTHR47186">
    <property type="entry name" value="LEUCINE-RICH REPEAT-CONTAINING PROTEIN 57"/>
    <property type="match status" value="1"/>
</dbReference>
<evidence type="ECO:0000313" key="5">
    <source>
        <dbReference type="Proteomes" id="UP000828251"/>
    </source>
</evidence>
<evidence type="ECO:0000313" key="4">
    <source>
        <dbReference type="EMBL" id="KAH1046143.1"/>
    </source>
</evidence>
<evidence type="ECO:0008006" key="6">
    <source>
        <dbReference type="Google" id="ProtNLM"/>
    </source>
</evidence>
<reference evidence="4 5" key="1">
    <citation type="journal article" date="2021" name="Plant Biotechnol. J.">
        <title>Multi-omics assisted identification of the key and species-specific regulatory components of drought-tolerant mechanisms in Gossypium stocksii.</title>
        <authorList>
            <person name="Yu D."/>
            <person name="Ke L."/>
            <person name="Zhang D."/>
            <person name="Wu Y."/>
            <person name="Sun Y."/>
            <person name="Mei J."/>
            <person name="Sun J."/>
            <person name="Sun Y."/>
        </authorList>
    </citation>
    <scope>NUCLEOTIDE SEQUENCE [LARGE SCALE GENOMIC DNA]</scope>
    <source>
        <strain evidence="5">cv. E1</strain>
        <tissue evidence="4">Leaf</tissue>
    </source>
</reference>
<keyword evidence="5" id="KW-1185">Reference proteome</keyword>
<dbReference type="AlphaFoldDB" id="A0A9D3ZL48"/>
<gene>
    <name evidence="4" type="ORF">J1N35_036927</name>
</gene>
<feature type="domain" description="Disease resistance R13L4/SHOC-2-like LRR" evidence="2">
    <location>
        <begin position="91"/>
        <end position="206"/>
    </location>
</feature>
<evidence type="ECO:0000259" key="2">
    <source>
        <dbReference type="Pfam" id="PF23598"/>
    </source>
</evidence>
<dbReference type="SUPFAM" id="SSF52058">
    <property type="entry name" value="L domain-like"/>
    <property type="match status" value="1"/>
</dbReference>
<protein>
    <recommendedName>
        <fullName evidence="6">NB-ARC domain-containing protein</fullName>
    </recommendedName>
</protein>
<dbReference type="Pfam" id="PF25019">
    <property type="entry name" value="LRR_R13L1-DRL21"/>
    <property type="match status" value="1"/>
</dbReference>
<feature type="domain" description="R13L1/DRL21-like LRR repeat region" evidence="3">
    <location>
        <begin position="211"/>
        <end position="264"/>
    </location>
</feature>
<evidence type="ECO:0000259" key="3">
    <source>
        <dbReference type="Pfam" id="PF25019"/>
    </source>
</evidence>
<organism evidence="4 5">
    <name type="scientific">Gossypium stocksii</name>
    <dbReference type="NCBI Taxonomy" id="47602"/>
    <lineage>
        <taxon>Eukaryota</taxon>
        <taxon>Viridiplantae</taxon>
        <taxon>Streptophyta</taxon>
        <taxon>Embryophyta</taxon>
        <taxon>Tracheophyta</taxon>
        <taxon>Spermatophyta</taxon>
        <taxon>Magnoliopsida</taxon>
        <taxon>eudicotyledons</taxon>
        <taxon>Gunneridae</taxon>
        <taxon>Pentapetalae</taxon>
        <taxon>rosids</taxon>
        <taxon>malvids</taxon>
        <taxon>Malvales</taxon>
        <taxon>Malvaceae</taxon>
        <taxon>Malvoideae</taxon>
        <taxon>Gossypium</taxon>
    </lineage>
</organism>
<dbReference type="InterPro" id="IPR055414">
    <property type="entry name" value="LRR_R13L4/SHOC2-like"/>
</dbReference>
<name>A0A9D3ZL48_9ROSI</name>
<dbReference type="Gene3D" id="3.80.10.10">
    <property type="entry name" value="Ribonuclease Inhibitor"/>
    <property type="match status" value="1"/>
</dbReference>
<proteinExistence type="predicted"/>
<dbReference type="Proteomes" id="UP000828251">
    <property type="component" value="Unassembled WGS sequence"/>
</dbReference>
<dbReference type="Pfam" id="PF23598">
    <property type="entry name" value="LRR_14"/>
    <property type="match status" value="1"/>
</dbReference>
<evidence type="ECO:0000256" key="1">
    <source>
        <dbReference type="ARBA" id="ARBA00022737"/>
    </source>
</evidence>
<comment type="caution">
    <text evidence="4">The sequence shown here is derived from an EMBL/GenBank/DDBJ whole genome shotgun (WGS) entry which is preliminary data.</text>
</comment>
<dbReference type="OrthoDB" id="773208at2759"/>
<dbReference type="InterPro" id="IPR056789">
    <property type="entry name" value="LRR_R13L1-DRL21"/>
</dbReference>
<keyword evidence="1" id="KW-0677">Repeat</keyword>